<gene>
    <name evidence="8" type="primary">LOC106474920</name>
</gene>
<evidence type="ECO:0000313" key="8">
    <source>
        <dbReference type="RefSeq" id="XP_022258884.1"/>
    </source>
</evidence>
<dbReference type="Pfam" id="PF07690">
    <property type="entry name" value="MFS_1"/>
    <property type="match status" value="1"/>
</dbReference>
<dbReference type="InterPro" id="IPR020846">
    <property type="entry name" value="MFS_dom"/>
</dbReference>
<evidence type="ECO:0000313" key="7">
    <source>
        <dbReference type="Proteomes" id="UP000694941"/>
    </source>
</evidence>
<feature type="transmembrane region" description="Helical" evidence="5">
    <location>
        <begin position="205"/>
        <end position="227"/>
    </location>
</feature>
<feature type="transmembrane region" description="Helical" evidence="5">
    <location>
        <begin position="406"/>
        <end position="424"/>
    </location>
</feature>
<dbReference type="InterPro" id="IPR036259">
    <property type="entry name" value="MFS_trans_sf"/>
</dbReference>
<evidence type="ECO:0000259" key="6">
    <source>
        <dbReference type="PROSITE" id="PS50850"/>
    </source>
</evidence>
<dbReference type="PANTHER" id="PTHR24064">
    <property type="entry name" value="SOLUTE CARRIER FAMILY 22 MEMBER"/>
    <property type="match status" value="1"/>
</dbReference>
<dbReference type="Proteomes" id="UP000694941">
    <property type="component" value="Unplaced"/>
</dbReference>
<feature type="transmembrane region" description="Helical" evidence="5">
    <location>
        <begin position="436"/>
        <end position="460"/>
    </location>
</feature>
<evidence type="ECO:0000256" key="4">
    <source>
        <dbReference type="ARBA" id="ARBA00023136"/>
    </source>
</evidence>
<sequence>MEFEEILAEVGDYGVFQKRLVNWFLLPCTVPLAWFALNQIFLMSVPDHWCYVPEVTKANLSVQQQHMLIRPTENQHGLEIPSPCQMHDLNYSSVILDLLESSNSSTTFKIHTILSNVSKQACRNGWVYDRTIYSSTASTHWDLVCENNHLPSLIFTLALAGGSVATPIYGIMSDRIGRKLTFFICVLVTFVSGVISLVLPNFTAFAVFRFINGSLLPTIFQVPYIMLVEIVGKEKRTRLMGIACIGWTLGLCSLPLFAFIFRSWRTFGLITTCFCIPYFFYWRFLPESTRWLVSVGRYEEAVIILTEMAKTNGRPVPPDLVKRLTVGAANSMAYYGLQINATNLYGNEFLNFFLLGLVELPSYFLCWYLMERLGRRWTNVSLMLLGALSILIPTTLPIASTLGTTIGTLVGKFGCSAAFMVVYQQSAELYPTPIRALGMGASATVACIATICTPYIIYLGTYDKHIPYFIIGGICLIASFAASFLPETLNAKLPQTIEDGERFGNSQKYFSFFGSQNPEDNNEEEEKKTDSVVQKELLSTV</sequence>
<feature type="transmembrane region" description="Helical" evidence="5">
    <location>
        <begin position="20"/>
        <end position="37"/>
    </location>
</feature>
<evidence type="ECO:0000256" key="1">
    <source>
        <dbReference type="ARBA" id="ARBA00004141"/>
    </source>
</evidence>
<feature type="transmembrane region" description="Helical" evidence="5">
    <location>
        <begin position="267"/>
        <end position="285"/>
    </location>
</feature>
<evidence type="ECO:0000256" key="3">
    <source>
        <dbReference type="ARBA" id="ARBA00022989"/>
    </source>
</evidence>
<accession>A0ABM1TSM8</accession>
<evidence type="ECO:0000256" key="5">
    <source>
        <dbReference type="SAM" id="Phobius"/>
    </source>
</evidence>
<dbReference type="InterPro" id="IPR011701">
    <property type="entry name" value="MFS"/>
</dbReference>
<dbReference type="CDD" id="cd17317">
    <property type="entry name" value="MFS_SLC22"/>
    <property type="match status" value="1"/>
</dbReference>
<dbReference type="RefSeq" id="XP_022258884.1">
    <property type="nucleotide sequence ID" value="XM_022403176.1"/>
</dbReference>
<feature type="transmembrane region" description="Helical" evidence="5">
    <location>
        <begin position="466"/>
        <end position="485"/>
    </location>
</feature>
<feature type="domain" description="Major facilitator superfamily (MFS) profile" evidence="6">
    <location>
        <begin position="89"/>
        <end position="490"/>
    </location>
</feature>
<feature type="transmembrane region" description="Helical" evidence="5">
    <location>
        <begin position="239"/>
        <end position="261"/>
    </location>
</feature>
<keyword evidence="2 5" id="KW-0812">Transmembrane</keyword>
<protein>
    <submittedName>
        <fullName evidence="8">Carcinine transporter-like</fullName>
    </submittedName>
</protein>
<feature type="transmembrane region" description="Helical" evidence="5">
    <location>
        <begin position="382"/>
        <end position="400"/>
    </location>
</feature>
<dbReference type="GeneID" id="106474920"/>
<keyword evidence="3 5" id="KW-1133">Transmembrane helix</keyword>
<comment type="subcellular location">
    <subcellularLocation>
        <location evidence="1">Membrane</location>
        <topology evidence="1">Multi-pass membrane protein</topology>
    </subcellularLocation>
</comment>
<feature type="transmembrane region" description="Helical" evidence="5">
    <location>
        <begin position="180"/>
        <end position="199"/>
    </location>
</feature>
<dbReference type="SUPFAM" id="SSF103473">
    <property type="entry name" value="MFS general substrate transporter"/>
    <property type="match status" value="1"/>
</dbReference>
<reference evidence="8" key="1">
    <citation type="submission" date="2025-08" db="UniProtKB">
        <authorList>
            <consortium name="RefSeq"/>
        </authorList>
    </citation>
    <scope>IDENTIFICATION</scope>
    <source>
        <tissue evidence="8">Muscle</tissue>
    </source>
</reference>
<organism evidence="7 8">
    <name type="scientific">Limulus polyphemus</name>
    <name type="common">Atlantic horseshoe crab</name>
    <dbReference type="NCBI Taxonomy" id="6850"/>
    <lineage>
        <taxon>Eukaryota</taxon>
        <taxon>Metazoa</taxon>
        <taxon>Ecdysozoa</taxon>
        <taxon>Arthropoda</taxon>
        <taxon>Chelicerata</taxon>
        <taxon>Merostomata</taxon>
        <taxon>Xiphosura</taxon>
        <taxon>Limulidae</taxon>
        <taxon>Limulus</taxon>
    </lineage>
</organism>
<evidence type="ECO:0000256" key="2">
    <source>
        <dbReference type="ARBA" id="ARBA00022692"/>
    </source>
</evidence>
<dbReference type="PROSITE" id="PS50850">
    <property type="entry name" value="MFS"/>
    <property type="match status" value="1"/>
</dbReference>
<proteinExistence type="predicted"/>
<keyword evidence="7" id="KW-1185">Reference proteome</keyword>
<name>A0ABM1TSM8_LIMPO</name>
<dbReference type="Gene3D" id="1.20.1250.20">
    <property type="entry name" value="MFS general substrate transporter like domains"/>
    <property type="match status" value="2"/>
</dbReference>
<keyword evidence="4 5" id="KW-0472">Membrane</keyword>